<feature type="region of interest" description="Disordered" evidence="1">
    <location>
        <begin position="498"/>
        <end position="519"/>
    </location>
</feature>
<dbReference type="Pfam" id="PF12937">
    <property type="entry name" value="F-box-like"/>
    <property type="match status" value="1"/>
</dbReference>
<dbReference type="AlphaFoldDB" id="A0A0C9VUC6"/>
<evidence type="ECO:0000313" key="3">
    <source>
        <dbReference type="EMBL" id="KIJ61610.1"/>
    </source>
</evidence>
<dbReference type="Proteomes" id="UP000053820">
    <property type="component" value="Unassembled WGS sequence"/>
</dbReference>
<dbReference type="InterPro" id="IPR001810">
    <property type="entry name" value="F-box_dom"/>
</dbReference>
<organism evidence="3 4">
    <name type="scientific">Hydnomerulius pinastri MD-312</name>
    <dbReference type="NCBI Taxonomy" id="994086"/>
    <lineage>
        <taxon>Eukaryota</taxon>
        <taxon>Fungi</taxon>
        <taxon>Dikarya</taxon>
        <taxon>Basidiomycota</taxon>
        <taxon>Agaricomycotina</taxon>
        <taxon>Agaricomycetes</taxon>
        <taxon>Agaricomycetidae</taxon>
        <taxon>Boletales</taxon>
        <taxon>Boletales incertae sedis</taxon>
        <taxon>Leucogyrophana</taxon>
    </lineage>
</organism>
<evidence type="ECO:0000256" key="1">
    <source>
        <dbReference type="SAM" id="MobiDB-lite"/>
    </source>
</evidence>
<protein>
    <recommendedName>
        <fullName evidence="2">F-box domain-containing protein</fullName>
    </recommendedName>
</protein>
<reference evidence="3 4" key="1">
    <citation type="submission" date="2014-04" db="EMBL/GenBank/DDBJ databases">
        <title>Evolutionary Origins and Diversification of the Mycorrhizal Mutualists.</title>
        <authorList>
            <consortium name="DOE Joint Genome Institute"/>
            <consortium name="Mycorrhizal Genomics Consortium"/>
            <person name="Kohler A."/>
            <person name="Kuo A."/>
            <person name="Nagy L.G."/>
            <person name="Floudas D."/>
            <person name="Copeland A."/>
            <person name="Barry K.W."/>
            <person name="Cichocki N."/>
            <person name="Veneault-Fourrey C."/>
            <person name="LaButti K."/>
            <person name="Lindquist E.A."/>
            <person name="Lipzen A."/>
            <person name="Lundell T."/>
            <person name="Morin E."/>
            <person name="Murat C."/>
            <person name="Riley R."/>
            <person name="Ohm R."/>
            <person name="Sun H."/>
            <person name="Tunlid A."/>
            <person name="Henrissat B."/>
            <person name="Grigoriev I.V."/>
            <person name="Hibbett D.S."/>
            <person name="Martin F."/>
        </authorList>
    </citation>
    <scope>NUCLEOTIDE SEQUENCE [LARGE SCALE GENOMIC DNA]</scope>
    <source>
        <strain evidence="3 4">MD-312</strain>
    </source>
</reference>
<feature type="region of interest" description="Disordered" evidence="1">
    <location>
        <begin position="452"/>
        <end position="482"/>
    </location>
</feature>
<evidence type="ECO:0000259" key="2">
    <source>
        <dbReference type="PROSITE" id="PS50181"/>
    </source>
</evidence>
<name>A0A0C9VUC6_9AGAM</name>
<keyword evidence="4" id="KW-1185">Reference proteome</keyword>
<feature type="domain" description="F-box" evidence="2">
    <location>
        <begin position="28"/>
        <end position="82"/>
    </location>
</feature>
<dbReference type="Gene3D" id="1.20.1280.50">
    <property type="match status" value="1"/>
</dbReference>
<dbReference type="CDD" id="cd09917">
    <property type="entry name" value="F-box_SF"/>
    <property type="match status" value="1"/>
</dbReference>
<dbReference type="HOGENOM" id="CLU_007279_1_0_1"/>
<proteinExistence type="predicted"/>
<dbReference type="InterPro" id="IPR036322">
    <property type="entry name" value="WD40_repeat_dom_sf"/>
</dbReference>
<sequence length="677" mass="75347">MVISRKNRGPHSLSGHFTRSPSLHRWAQTGLTHLPTELLCHVLSYLDAHQLVRARRICKVIKCAIDFFELHQYTIDLGFYQMYEGQSPPGHDRSPVPVATRRKELRQFEASWRRLQYRHRTTFPLPIAGPVYEFVGGIYALTGENSLRFAVLPDGANPHSEEPIRTWDFGVDTASMIDFTFCPSQDLLVIVTMTADNEPHAYDLHMRTLSLNKPHPNATLPIIKALNKGEGATDFYHAVGPVKLQIMGNYLALLCRDTVVNSEDIGDYLQLWTWTAESGYGFVLRFEESINDFAFISSDRFVLLADDGTLEIYSFGGDKQSSPICMAKLGMPKLMRDWQFADAFLGGNPSPATVGMSATGYPWLTPHAVPDATSSNGSSGDGRTQFAPPPVPTFHPNRDDQLIAIHVTVLRSTNETDTHSFVYFVMRSTILRMEGVYQDWFGGPPSVSLYGLGEGSKSTPNHAHEHSHNSAPVETLDASLPSGSSSMVEITITSGLSSLPSSPISSLPDASDSTTDPDPPPSLCLPWTLWGPCTHWFPDALHVDWQNSVFGFRTIESINEDQDTPLGGYFSRKPRKLRVRDFNPNLAFHYHGEDLEGWTGRLVKAGEGESGSARGGKGWGVEIKPFVDPLGKGLSYREVESEERFDVTEAMMDESRILLLRRRSENGELEKVDVLVM</sequence>
<dbReference type="OrthoDB" id="3256413at2759"/>
<dbReference type="PROSITE" id="PS50181">
    <property type="entry name" value="FBOX"/>
    <property type="match status" value="1"/>
</dbReference>
<dbReference type="SUPFAM" id="SSF50978">
    <property type="entry name" value="WD40 repeat-like"/>
    <property type="match status" value="1"/>
</dbReference>
<dbReference type="SUPFAM" id="SSF81383">
    <property type="entry name" value="F-box domain"/>
    <property type="match status" value="1"/>
</dbReference>
<dbReference type="InterPro" id="IPR036047">
    <property type="entry name" value="F-box-like_dom_sf"/>
</dbReference>
<dbReference type="SMART" id="SM00256">
    <property type="entry name" value="FBOX"/>
    <property type="match status" value="1"/>
</dbReference>
<evidence type="ECO:0000313" key="4">
    <source>
        <dbReference type="Proteomes" id="UP000053820"/>
    </source>
</evidence>
<dbReference type="EMBL" id="KN839861">
    <property type="protein sequence ID" value="KIJ61610.1"/>
    <property type="molecule type" value="Genomic_DNA"/>
</dbReference>
<gene>
    <name evidence="3" type="ORF">HYDPIDRAFT_189506</name>
</gene>
<accession>A0A0C9VUC6</accession>
<feature type="compositionally biased region" description="Low complexity" evidence="1">
    <location>
        <begin position="498"/>
        <end position="516"/>
    </location>
</feature>